<feature type="transmembrane region" description="Helical" evidence="2">
    <location>
        <begin position="26"/>
        <end position="48"/>
    </location>
</feature>
<keyword evidence="2" id="KW-1133">Transmembrane helix</keyword>
<dbReference type="Proteomes" id="UP000196158">
    <property type="component" value="Unassembled WGS sequence"/>
</dbReference>
<dbReference type="OrthoDB" id="10454932at2759"/>
<dbReference type="Pfam" id="PF00674">
    <property type="entry name" value="DUP"/>
    <property type="match status" value="1"/>
</dbReference>
<dbReference type="InterPro" id="IPR001142">
    <property type="entry name" value="DUP/COS"/>
</dbReference>
<feature type="transmembrane region" description="Helical" evidence="2">
    <location>
        <begin position="54"/>
        <end position="74"/>
    </location>
</feature>
<dbReference type="EMBL" id="FXLY01000004">
    <property type="protein sequence ID" value="SMN19868.1"/>
    <property type="molecule type" value="Genomic_DNA"/>
</dbReference>
<name>A0A1X7R2H8_9SACH</name>
<keyword evidence="2 3" id="KW-0812">Transmembrane</keyword>
<accession>A0A1X7R2H8</accession>
<keyword evidence="2" id="KW-0472">Membrane</keyword>
<sequence>METDQLPIDRFNGYFRYYLNECKYSLPLRGILGVASFFYFAACLFYAVDIEDGYIPMSIIGTVIACFGICVPLFDRYEPHDILGIEGHIKFFLEIVERKPSMDSKSWHDIAITMNQFVKENKLTRTRYLFYDDKACQDYFISLIEKESYYKNRKAREKFKAKLIKKYNFKQEEICVTIPTPQMRHSNVQTSSNSNNNNSNNNGCNNRSSSVQQPSSSISSQPYYVGKYWLDLSKNPLDNKILHKSFRKARKVYEKQGEQYWNDKYPGLHIKKEEKTKKK</sequence>
<evidence type="ECO:0000256" key="2">
    <source>
        <dbReference type="SAM" id="Phobius"/>
    </source>
</evidence>
<gene>
    <name evidence="3" type="ORF">KASA_0O04686G</name>
</gene>
<keyword evidence="4" id="KW-1185">Reference proteome</keyword>
<dbReference type="AlphaFoldDB" id="A0A1X7R2H8"/>
<feature type="region of interest" description="Disordered" evidence="1">
    <location>
        <begin position="184"/>
        <end position="218"/>
    </location>
</feature>
<evidence type="ECO:0000313" key="3">
    <source>
        <dbReference type="EMBL" id="SMN19868.1"/>
    </source>
</evidence>
<reference evidence="3 4" key="1">
    <citation type="submission" date="2017-04" db="EMBL/GenBank/DDBJ databases">
        <authorList>
            <person name="Afonso C.L."/>
            <person name="Miller P.J."/>
            <person name="Scott M.A."/>
            <person name="Spackman E."/>
            <person name="Goraichik I."/>
            <person name="Dimitrov K.M."/>
            <person name="Suarez D.L."/>
            <person name="Swayne D.E."/>
        </authorList>
    </citation>
    <scope>NUCLEOTIDE SEQUENCE [LARGE SCALE GENOMIC DNA]</scope>
</reference>
<protein>
    <submittedName>
        <fullName evidence="3">Similar to Saccharomyces cerevisiae YGL053W PRM8 Pheromone-regulated protein with 2 predicted transmembrane segments and an FF sequence, a motif involved in COPII binding</fullName>
    </submittedName>
</protein>
<proteinExistence type="predicted"/>
<organism evidence="3 4">
    <name type="scientific">Maudiozyma saulgeensis</name>
    <dbReference type="NCBI Taxonomy" id="1789683"/>
    <lineage>
        <taxon>Eukaryota</taxon>
        <taxon>Fungi</taxon>
        <taxon>Dikarya</taxon>
        <taxon>Ascomycota</taxon>
        <taxon>Saccharomycotina</taxon>
        <taxon>Saccharomycetes</taxon>
        <taxon>Saccharomycetales</taxon>
        <taxon>Saccharomycetaceae</taxon>
        <taxon>Maudiozyma</taxon>
    </lineage>
</organism>
<evidence type="ECO:0000313" key="4">
    <source>
        <dbReference type="Proteomes" id="UP000196158"/>
    </source>
</evidence>
<feature type="compositionally biased region" description="Low complexity" evidence="1">
    <location>
        <begin position="186"/>
        <end position="218"/>
    </location>
</feature>
<evidence type="ECO:0000256" key="1">
    <source>
        <dbReference type="SAM" id="MobiDB-lite"/>
    </source>
</evidence>